<evidence type="ECO:0000256" key="6">
    <source>
        <dbReference type="ARBA" id="ARBA00023049"/>
    </source>
</evidence>
<dbReference type="GO" id="GO:0004222">
    <property type="term" value="F:metalloendopeptidase activity"/>
    <property type="evidence" value="ECO:0007669"/>
    <property type="project" value="InterPro"/>
</dbReference>
<dbReference type="Proteomes" id="UP000614424">
    <property type="component" value="Unassembled WGS sequence"/>
</dbReference>
<evidence type="ECO:0000256" key="3">
    <source>
        <dbReference type="ARBA" id="ARBA00022723"/>
    </source>
</evidence>
<evidence type="ECO:0000256" key="4">
    <source>
        <dbReference type="ARBA" id="ARBA00022801"/>
    </source>
</evidence>
<dbReference type="InterPro" id="IPR051156">
    <property type="entry name" value="Mito/Outer_Membr_Metalloprot"/>
</dbReference>
<dbReference type="Gene3D" id="1.25.40.10">
    <property type="entry name" value="Tetratricopeptide repeat domain"/>
    <property type="match status" value="1"/>
</dbReference>
<keyword evidence="5" id="KW-0862">Zinc</keyword>
<evidence type="ECO:0000256" key="2">
    <source>
        <dbReference type="ARBA" id="ARBA00022670"/>
    </source>
</evidence>
<keyword evidence="6 8" id="KW-0482">Metalloprotease</keyword>
<dbReference type="GO" id="GO:0051603">
    <property type="term" value="P:proteolysis involved in protein catabolic process"/>
    <property type="evidence" value="ECO:0007669"/>
    <property type="project" value="TreeGrafter"/>
</dbReference>
<dbReference type="Pfam" id="PF01435">
    <property type="entry name" value="Peptidase_M48"/>
    <property type="match status" value="1"/>
</dbReference>
<evidence type="ECO:0000313" key="8">
    <source>
        <dbReference type="EMBL" id="MBC8316851.1"/>
    </source>
</evidence>
<feature type="domain" description="Peptidase M48" evidence="7">
    <location>
        <begin position="66"/>
        <end position="245"/>
    </location>
</feature>
<dbReference type="PANTHER" id="PTHR22726:SF1">
    <property type="entry name" value="METALLOENDOPEPTIDASE OMA1, MITOCHONDRIAL"/>
    <property type="match status" value="1"/>
</dbReference>
<keyword evidence="2" id="KW-0645">Protease</keyword>
<dbReference type="AlphaFoldDB" id="A0A8J6TBI3"/>
<dbReference type="InterPro" id="IPR011990">
    <property type="entry name" value="TPR-like_helical_dom_sf"/>
</dbReference>
<reference evidence="8 9" key="1">
    <citation type="submission" date="2020-08" db="EMBL/GenBank/DDBJ databases">
        <title>Bridging the membrane lipid divide: bacteria of the FCB group superphylum have the potential to synthesize archaeal ether lipids.</title>
        <authorList>
            <person name="Villanueva L."/>
            <person name="Von Meijenfeldt F.A.B."/>
            <person name="Westbye A.B."/>
            <person name="Yadav S."/>
            <person name="Hopmans E.C."/>
            <person name="Dutilh B.E."/>
            <person name="Sinninghe Damste J.S."/>
        </authorList>
    </citation>
    <scope>NUCLEOTIDE SEQUENCE [LARGE SCALE GENOMIC DNA]</scope>
    <source>
        <strain evidence="8">NIOZ-UU47</strain>
    </source>
</reference>
<proteinExistence type="predicted"/>
<dbReference type="PANTHER" id="PTHR22726">
    <property type="entry name" value="METALLOENDOPEPTIDASE OMA1"/>
    <property type="match status" value="1"/>
</dbReference>
<evidence type="ECO:0000256" key="1">
    <source>
        <dbReference type="ARBA" id="ARBA00001947"/>
    </source>
</evidence>
<keyword evidence="4" id="KW-0378">Hydrolase</keyword>
<dbReference type="Gene3D" id="3.30.2010.10">
    <property type="entry name" value="Metalloproteases ('zincins'), catalytic domain"/>
    <property type="match status" value="1"/>
</dbReference>
<comment type="cofactor">
    <cofactor evidence="1">
        <name>Zn(2+)</name>
        <dbReference type="ChEBI" id="CHEBI:29105"/>
    </cofactor>
</comment>
<evidence type="ECO:0000313" key="9">
    <source>
        <dbReference type="Proteomes" id="UP000614424"/>
    </source>
</evidence>
<evidence type="ECO:0000256" key="5">
    <source>
        <dbReference type="ARBA" id="ARBA00022833"/>
    </source>
</evidence>
<gene>
    <name evidence="8" type="ORF">H8E41_03030</name>
</gene>
<dbReference type="InterPro" id="IPR019734">
    <property type="entry name" value="TPR_rpt"/>
</dbReference>
<dbReference type="GO" id="GO:0046872">
    <property type="term" value="F:metal ion binding"/>
    <property type="evidence" value="ECO:0007669"/>
    <property type="project" value="UniProtKB-KW"/>
</dbReference>
<protein>
    <submittedName>
        <fullName evidence="8">M48 family metalloprotease</fullName>
    </submittedName>
</protein>
<comment type="caution">
    <text evidence="8">The sequence shown here is derived from an EMBL/GenBank/DDBJ whole genome shotgun (WGS) entry which is preliminary data.</text>
</comment>
<accession>A0A8J6TBI3</accession>
<dbReference type="SMART" id="SM00028">
    <property type="entry name" value="TPR"/>
    <property type="match status" value="3"/>
</dbReference>
<dbReference type="SUPFAM" id="SSF48452">
    <property type="entry name" value="TPR-like"/>
    <property type="match status" value="1"/>
</dbReference>
<organism evidence="8 9">
    <name type="scientific">Candidatus Desulfobia pelagia</name>
    <dbReference type="NCBI Taxonomy" id="2841692"/>
    <lineage>
        <taxon>Bacteria</taxon>
        <taxon>Pseudomonadati</taxon>
        <taxon>Thermodesulfobacteriota</taxon>
        <taxon>Desulfobulbia</taxon>
        <taxon>Desulfobulbales</taxon>
        <taxon>Desulfobulbaceae</taxon>
        <taxon>Candidatus Desulfobia</taxon>
    </lineage>
</organism>
<dbReference type="PROSITE" id="PS51257">
    <property type="entry name" value="PROKAR_LIPOPROTEIN"/>
    <property type="match status" value="1"/>
</dbReference>
<dbReference type="Pfam" id="PF13432">
    <property type="entry name" value="TPR_16"/>
    <property type="match status" value="1"/>
</dbReference>
<dbReference type="EMBL" id="JACNJZ010000058">
    <property type="protein sequence ID" value="MBC8316851.1"/>
    <property type="molecule type" value="Genomic_DNA"/>
</dbReference>
<evidence type="ECO:0000259" key="7">
    <source>
        <dbReference type="Pfam" id="PF01435"/>
    </source>
</evidence>
<sequence length="515" mass="56437">MMKRLLPLAIILVSLISGCGINPVTGERELNLVSEQKEISIGKEQYLATQQMQGGEYTIDRELSVYVNSVGQRISAVSDRPLPYEFTVINNSVPNAWALPGGKIAVNRGLLLELDNEAELAAVLSHEIIHAAARHGAKSMERGILLQGAVLATGIAVGGSDYSQLAIGGASLAAGLITHKHSRDAEKEADFYGMKYMSRAGYAPHAAVTLQEKFVRLAENRNESWLNGLFASHPPSQERVDANRETTRQLPLTGDLGRERYQQKIAHIKKTEKAYAEYEKGRKALQEKNYTSANSLATRAIEIEPREAQFYGLQGDIHFEQKKFPRALTLYDTAIQYNNSFFLFYVQRGLTQRILGNSSGAERDLKSSIELLPTATAYNALGEVSLANGQRIEAKNYFTAAATSGSESGRQALSSFIKLDLPDNPQTYIHTAAARDSNGGVRIKIKNTSPFTVTGITILARYVDAAGKTQQARSSFTDTLTAGQESYLPITATSFLTDEKDLRQLDVLSARIAEN</sequence>
<name>A0A8J6TBI3_9BACT</name>
<keyword evidence="3" id="KW-0479">Metal-binding</keyword>
<dbReference type="GO" id="GO:0016020">
    <property type="term" value="C:membrane"/>
    <property type="evidence" value="ECO:0007669"/>
    <property type="project" value="TreeGrafter"/>
</dbReference>
<dbReference type="InterPro" id="IPR001915">
    <property type="entry name" value="Peptidase_M48"/>
</dbReference>